<keyword evidence="3" id="KW-1185">Reference proteome</keyword>
<dbReference type="NCBIfam" id="NF011859">
    <property type="entry name" value="PRK15331.1"/>
    <property type="match status" value="1"/>
</dbReference>
<dbReference type="SUPFAM" id="SSF48452">
    <property type="entry name" value="TPR-like"/>
    <property type="match status" value="1"/>
</dbReference>
<dbReference type="Pfam" id="PF07720">
    <property type="entry name" value="TPR_3"/>
    <property type="match status" value="2"/>
</dbReference>
<dbReference type="Proteomes" id="UP000187012">
    <property type="component" value="Unassembled WGS sequence"/>
</dbReference>
<dbReference type="RefSeq" id="WP_218023716.1">
    <property type="nucleotide sequence ID" value="NZ_CYGX02000051.1"/>
</dbReference>
<name>A0A1N7SC38_9BURK</name>
<dbReference type="AlphaFoldDB" id="A0A1N7SC38"/>
<dbReference type="NCBIfam" id="TIGR02552">
    <property type="entry name" value="LcrH_SycD"/>
    <property type="match status" value="1"/>
</dbReference>
<dbReference type="Gene3D" id="1.25.40.10">
    <property type="entry name" value="Tetratricopeptide repeat domain"/>
    <property type="match status" value="1"/>
</dbReference>
<reference evidence="2 3" key="1">
    <citation type="submission" date="2016-12" db="EMBL/GenBank/DDBJ databases">
        <authorList>
            <person name="Song W.-J."/>
            <person name="Kurnit D.M."/>
        </authorList>
    </citation>
    <scope>NUCLEOTIDE SEQUENCE [LARGE SCALE GENOMIC DNA]</scope>
    <source>
        <strain evidence="2 3">STM7296</strain>
    </source>
</reference>
<sequence>MIQTDIDASTNFAALDDAEIERVNAAVIAAVQSGASLKDLQGVSQELMDGIYAFAYQFYQHERLDDAETFFRFLCIYDFYNAEYALGLASVFQLKKNYARAIDLYALAFALSKEDYRPIFHTGQCHLMAGKGGLARHCFSVVVERSSDERLKERAASYLCGLDEVGVGAPQEVPTTATHDCRKGETS</sequence>
<dbReference type="InterPro" id="IPR011716">
    <property type="entry name" value="TPR-3"/>
</dbReference>
<proteinExistence type="inferred from homology"/>
<dbReference type="InterPro" id="IPR005415">
    <property type="entry name" value="T3SS_Ca_resp_chp_LcrH/SycD"/>
</dbReference>
<evidence type="ECO:0000313" key="3">
    <source>
        <dbReference type="Proteomes" id="UP000187012"/>
    </source>
</evidence>
<gene>
    <name evidence="2" type="ORF">BN2475_510042</name>
</gene>
<evidence type="ECO:0000313" key="2">
    <source>
        <dbReference type="EMBL" id="SIT44967.1"/>
    </source>
</evidence>
<organism evidence="2 3">
    <name type="scientific">Paraburkholderia ribeironis</name>
    <dbReference type="NCBI Taxonomy" id="1247936"/>
    <lineage>
        <taxon>Bacteria</taxon>
        <taxon>Pseudomonadati</taxon>
        <taxon>Pseudomonadota</taxon>
        <taxon>Betaproteobacteria</taxon>
        <taxon>Burkholderiales</taxon>
        <taxon>Burkholderiaceae</taxon>
        <taxon>Paraburkholderia</taxon>
    </lineage>
</organism>
<accession>A0A1N7SC38</accession>
<protein>
    <submittedName>
        <fullName evidence="2">Type III secretion low calcium response chaperone LcrH/SycD</fullName>
    </submittedName>
</protein>
<dbReference type="STRING" id="1247936.BN2475_510042"/>
<comment type="similarity">
    <text evidence="1">Belongs to the LcrH/SycD chaperone family.</text>
</comment>
<evidence type="ECO:0000256" key="1">
    <source>
        <dbReference type="ARBA" id="ARBA00010244"/>
    </source>
</evidence>
<dbReference type="PRINTS" id="PR01595">
    <property type="entry name" value="SYCDCHAPRONE"/>
</dbReference>
<dbReference type="InterPro" id="IPR011990">
    <property type="entry name" value="TPR-like_helical_dom_sf"/>
</dbReference>
<dbReference type="EMBL" id="CYGX02000051">
    <property type="protein sequence ID" value="SIT44967.1"/>
    <property type="molecule type" value="Genomic_DNA"/>
</dbReference>